<dbReference type="Pfam" id="PF14501">
    <property type="entry name" value="HATPase_c_5"/>
    <property type="match status" value="1"/>
</dbReference>
<dbReference type="InterPro" id="IPR032834">
    <property type="entry name" value="NatK-like_C"/>
</dbReference>
<dbReference type="PANTHER" id="PTHR40448:SF1">
    <property type="entry name" value="TWO-COMPONENT SENSOR HISTIDINE KINASE"/>
    <property type="match status" value="1"/>
</dbReference>
<feature type="transmembrane region" description="Helical" evidence="2">
    <location>
        <begin position="140"/>
        <end position="160"/>
    </location>
</feature>
<feature type="domain" description="Sensor histidine kinase NatK-like C-terminal" evidence="3">
    <location>
        <begin position="317"/>
        <end position="419"/>
    </location>
</feature>
<feature type="transmembrane region" description="Helical" evidence="2">
    <location>
        <begin position="65"/>
        <end position="86"/>
    </location>
</feature>
<organism evidence="4 5">
    <name type="scientific">Clostridium cibarium</name>
    <dbReference type="NCBI Taxonomy" id="2762247"/>
    <lineage>
        <taxon>Bacteria</taxon>
        <taxon>Bacillati</taxon>
        <taxon>Bacillota</taxon>
        <taxon>Clostridia</taxon>
        <taxon>Eubacteriales</taxon>
        <taxon>Clostridiaceae</taxon>
        <taxon>Clostridium</taxon>
    </lineage>
</organism>
<feature type="coiled-coil region" evidence="1">
    <location>
        <begin position="202"/>
        <end position="232"/>
    </location>
</feature>
<feature type="transmembrane region" description="Helical" evidence="2">
    <location>
        <begin position="172"/>
        <end position="193"/>
    </location>
</feature>
<dbReference type="SUPFAM" id="SSF55874">
    <property type="entry name" value="ATPase domain of HSP90 chaperone/DNA topoisomerase II/histidine kinase"/>
    <property type="match status" value="1"/>
</dbReference>
<name>A0ABR8PPL3_9CLOT</name>
<reference evidence="4 5" key="1">
    <citation type="submission" date="2020-08" db="EMBL/GenBank/DDBJ databases">
        <title>A Genomic Blueprint of the Chicken Gut Microbiome.</title>
        <authorList>
            <person name="Gilroy R."/>
            <person name="Ravi A."/>
            <person name="Getino M."/>
            <person name="Pursley I."/>
            <person name="Horton D.L."/>
            <person name="Alikhan N.-F."/>
            <person name="Baker D."/>
            <person name="Gharbi K."/>
            <person name="Hall N."/>
            <person name="Watson M."/>
            <person name="Adriaenssens E.M."/>
            <person name="Foster-Nyarko E."/>
            <person name="Jarju S."/>
            <person name="Secka A."/>
            <person name="Antonio M."/>
            <person name="Oren A."/>
            <person name="Chaudhuri R."/>
            <person name="La Ragione R.M."/>
            <person name="Hildebrand F."/>
            <person name="Pallen M.J."/>
        </authorList>
    </citation>
    <scope>NUCLEOTIDE SEQUENCE [LARGE SCALE GENOMIC DNA]</scope>
    <source>
        <strain evidence="4 5">Sa3CVN1</strain>
    </source>
</reference>
<proteinExistence type="predicted"/>
<evidence type="ECO:0000256" key="1">
    <source>
        <dbReference type="SAM" id="Coils"/>
    </source>
</evidence>
<evidence type="ECO:0000313" key="4">
    <source>
        <dbReference type="EMBL" id="MBD7910107.1"/>
    </source>
</evidence>
<keyword evidence="2" id="KW-0812">Transmembrane</keyword>
<dbReference type="InterPro" id="IPR036890">
    <property type="entry name" value="HATPase_C_sf"/>
</dbReference>
<sequence>MSIKELGLVKFSKRKLWIKICVLGGVSIAIALELSRFSNIVLWLAVLLFLIYERNSILISLVSEVIALFIMFILDLLVSPIFIDIIDEKVTMGNNKLIISRIIIFLLSILTSKVIRNGFKFLEKKLKKFGMTKEIILKNKLMVAFSCAIVLLMFSVNCYIMKETNDKVDFIYLGIVISISYCIVGIIITFIGYKNIKSEIAAETRERQLKDLTEYNENLEMLYNDMRKFRHDYINILSSMAAYIEEEDLNGLKCYFRDRIVPLGTEINEKNSKVGLLHNIMIKEIKGVILTKVIRAQELGVNVDIDVAEKIEKVNFDVIDLSICIGILLDNAIESAVACNDGKIKIGFINRSGSLMIVIINSFECSVPPIHKLYEKGFSTKGENRGIGLSNLREILSKYSHATLDTIIEEGEFRQILEIY</sequence>
<feature type="transmembrane region" description="Helical" evidence="2">
    <location>
        <begin position="98"/>
        <end position="119"/>
    </location>
</feature>
<accession>A0ABR8PPL3</accession>
<keyword evidence="1" id="KW-0175">Coiled coil</keyword>
<keyword evidence="5" id="KW-1185">Reference proteome</keyword>
<evidence type="ECO:0000313" key="5">
    <source>
        <dbReference type="Proteomes" id="UP000627781"/>
    </source>
</evidence>
<evidence type="ECO:0000259" key="3">
    <source>
        <dbReference type="Pfam" id="PF14501"/>
    </source>
</evidence>
<gene>
    <name evidence="4" type="ORF">H9661_01945</name>
</gene>
<comment type="caution">
    <text evidence="4">The sequence shown here is derived from an EMBL/GenBank/DDBJ whole genome shotgun (WGS) entry which is preliminary data.</text>
</comment>
<evidence type="ECO:0000256" key="2">
    <source>
        <dbReference type="SAM" id="Phobius"/>
    </source>
</evidence>
<dbReference type="PANTHER" id="PTHR40448">
    <property type="entry name" value="TWO-COMPONENT SENSOR HISTIDINE KINASE"/>
    <property type="match status" value="1"/>
</dbReference>
<keyword evidence="2" id="KW-0472">Membrane</keyword>
<dbReference type="Gene3D" id="3.30.565.10">
    <property type="entry name" value="Histidine kinase-like ATPase, C-terminal domain"/>
    <property type="match status" value="1"/>
</dbReference>
<keyword evidence="2" id="KW-1133">Transmembrane helix</keyword>
<feature type="transmembrane region" description="Helical" evidence="2">
    <location>
        <begin position="40"/>
        <end position="58"/>
    </location>
</feature>
<dbReference type="EMBL" id="JACSRA010000002">
    <property type="protein sequence ID" value="MBD7910107.1"/>
    <property type="molecule type" value="Genomic_DNA"/>
</dbReference>
<feature type="transmembrane region" description="Helical" evidence="2">
    <location>
        <begin position="16"/>
        <end position="34"/>
    </location>
</feature>
<dbReference type="Proteomes" id="UP000627781">
    <property type="component" value="Unassembled WGS sequence"/>
</dbReference>
<protein>
    <submittedName>
        <fullName evidence="4">GHKL domain-containing protein</fullName>
    </submittedName>
</protein>